<keyword evidence="9" id="KW-1185">Reference proteome</keyword>
<dbReference type="EMBL" id="CP003555">
    <property type="protein sequence ID" value="AFK61255.1"/>
    <property type="molecule type" value="Genomic_DNA"/>
</dbReference>
<dbReference type="HOGENOM" id="CLU_672004_0_0_4"/>
<dbReference type="GO" id="GO:0055085">
    <property type="term" value="P:transmembrane transport"/>
    <property type="evidence" value="ECO:0007669"/>
    <property type="project" value="InterPro"/>
</dbReference>
<dbReference type="AlphaFoldDB" id="I3U8B7"/>
<evidence type="ECO:0000256" key="4">
    <source>
        <dbReference type="ARBA" id="ARBA00022989"/>
    </source>
</evidence>
<evidence type="ECO:0000313" key="9">
    <source>
        <dbReference type="Proteomes" id="UP000005267"/>
    </source>
</evidence>
<evidence type="ECO:0000313" key="8">
    <source>
        <dbReference type="EMBL" id="AFK61255.1"/>
    </source>
</evidence>
<dbReference type="SUPFAM" id="SSF81345">
    <property type="entry name" value="ABC transporter involved in vitamin B12 uptake, BtuC"/>
    <property type="match status" value="1"/>
</dbReference>
<keyword evidence="4 7" id="KW-1133">Transmembrane helix</keyword>
<dbReference type="KEGG" id="aka:TKWG_03305"/>
<reference evidence="9" key="2">
    <citation type="journal article" date="2013" name="PLoS ONE">
        <title>Genome implosion elicits host-confinement in Alcaligenaceae: evidence from the comparative genomics of Tetrathiobacter kashmirensis, a pathogen in the making.</title>
        <authorList>
            <person name="Ghosh W."/>
            <person name="Alam M."/>
            <person name="Roy C."/>
            <person name="Pyne P."/>
            <person name="George A."/>
            <person name="Chakraborty R."/>
            <person name="Majumder S."/>
            <person name="Agarwal A."/>
            <person name="Chakraborty S."/>
            <person name="Majumdar S."/>
            <person name="Gupta S.K."/>
        </authorList>
    </citation>
    <scope>NUCLEOTIDE SEQUENCE [LARGE SCALE GENOMIC DNA]</scope>
    <source>
        <strain evidence="9">WT001</strain>
    </source>
</reference>
<dbReference type="GO" id="GO:0010043">
    <property type="term" value="P:response to zinc ion"/>
    <property type="evidence" value="ECO:0007669"/>
    <property type="project" value="TreeGrafter"/>
</dbReference>
<dbReference type="InterPro" id="IPR037294">
    <property type="entry name" value="ABC_BtuC-like"/>
</dbReference>
<feature type="transmembrane region" description="Helical" evidence="7">
    <location>
        <begin position="62"/>
        <end position="89"/>
    </location>
</feature>
<dbReference type="PANTHER" id="PTHR30477">
    <property type="entry name" value="ABC-TRANSPORTER METAL-BINDING PROTEIN"/>
    <property type="match status" value="1"/>
</dbReference>
<feature type="transmembrane region" description="Helical" evidence="7">
    <location>
        <begin position="184"/>
        <end position="214"/>
    </location>
</feature>
<dbReference type="InterPro" id="IPR001626">
    <property type="entry name" value="ABC_TroCD"/>
</dbReference>
<dbReference type="STRING" id="1036672.TKWG_03305"/>
<keyword evidence="6" id="KW-0813">Transport</keyword>
<evidence type="ECO:0000256" key="7">
    <source>
        <dbReference type="SAM" id="Phobius"/>
    </source>
</evidence>
<dbReference type="Gene3D" id="1.10.3470.10">
    <property type="entry name" value="ABC transporter involved in vitamin B12 uptake, BtuC"/>
    <property type="match status" value="1"/>
</dbReference>
<reference evidence="8 9" key="1">
    <citation type="journal article" date="2011" name="J. Bacteriol.">
        <title>Whole-genome shotgun sequencing of the sulfur-oxidizing chemoautotroph Tetrathiobacter kashmirensis.</title>
        <authorList>
            <person name="Ghosh W."/>
            <person name="George A."/>
            <person name="Agarwal A."/>
            <person name="Raj P."/>
            <person name="Alam M."/>
            <person name="Pyne P."/>
            <person name="Das Gupta S.K."/>
        </authorList>
    </citation>
    <scope>NUCLEOTIDE SEQUENCE [LARGE SCALE GENOMIC DNA]</scope>
    <source>
        <strain evidence="8 9">WT001</strain>
    </source>
</reference>
<dbReference type="CDD" id="cd06550">
    <property type="entry name" value="TM_ABC_iron-siderophores_like"/>
    <property type="match status" value="1"/>
</dbReference>
<accession>I3U8B7</accession>
<comment type="subcellular location">
    <subcellularLocation>
        <location evidence="6">Cell membrane</location>
        <topology evidence="6">Multi-pass membrane protein</topology>
    </subcellularLocation>
    <subcellularLocation>
        <location evidence="1">Membrane</location>
        <topology evidence="1">Multi-pass membrane protein</topology>
    </subcellularLocation>
</comment>
<name>I3U8B7_ADVKW</name>
<evidence type="ECO:0000256" key="6">
    <source>
        <dbReference type="RuleBase" id="RU003943"/>
    </source>
</evidence>
<dbReference type="PANTHER" id="PTHR30477:SF13">
    <property type="entry name" value="IRON TRANSPORT SYSTEM MEMBRANE PROTEIN HI_0360-RELATED"/>
    <property type="match status" value="1"/>
</dbReference>
<dbReference type="Pfam" id="PF00950">
    <property type="entry name" value="ABC-3"/>
    <property type="match status" value="1"/>
</dbReference>
<evidence type="ECO:0000256" key="1">
    <source>
        <dbReference type="ARBA" id="ARBA00004141"/>
    </source>
</evidence>
<evidence type="ECO:0000256" key="3">
    <source>
        <dbReference type="ARBA" id="ARBA00022692"/>
    </source>
</evidence>
<feature type="transmembrane region" description="Helical" evidence="7">
    <location>
        <begin position="21"/>
        <end position="41"/>
    </location>
</feature>
<feature type="transmembrane region" description="Helical" evidence="7">
    <location>
        <begin position="141"/>
        <end position="164"/>
    </location>
</feature>
<dbReference type="GO" id="GO:0043190">
    <property type="term" value="C:ATP-binding cassette (ABC) transporter complex"/>
    <property type="evidence" value="ECO:0007669"/>
    <property type="project" value="InterPro"/>
</dbReference>
<proteinExistence type="inferred from homology"/>
<sequence>MEAVVAALLTPFTEFAFMSRALFGSIFVSLAAGPLGVFLILRRMSLMADSMSHAILPGVAVAFLLAGVSMTAMLIGGLATGLLVAVLAGSVARSTGLKEDASFAAFYLISLGLGVLLISLKGSNLDLLHVLFGTVLGLDDSHLVFIMCVSSVTLVVLTLMYRPLVIECLDPAFLKMEGGGGSLVHGGFLILLVVNLVAGYQVMGTLLVVGMMMLPAAAARFWGRTLGWQLVLAVCLGVVALISASYCPITSVCRLPAPSFYLRAPCIFCQCYLAISTACCVPAASKDPVTSKKNLISLYLFRPSWRGGVPCRKLEPDAENRASYKFAWWQYWHAPAFPALPADPATIAERGWQSCDAGRVGAPARECHCAGLVFSVAIEQPAGQCGDRGCPETPQTDRRSCCLAAAVCA</sequence>
<evidence type="ECO:0000256" key="2">
    <source>
        <dbReference type="ARBA" id="ARBA00008034"/>
    </source>
</evidence>
<evidence type="ECO:0000256" key="5">
    <source>
        <dbReference type="ARBA" id="ARBA00023136"/>
    </source>
</evidence>
<keyword evidence="3 6" id="KW-0812">Transmembrane</keyword>
<protein>
    <submittedName>
        <fullName evidence="8">ABC transporter permease</fullName>
    </submittedName>
</protein>
<gene>
    <name evidence="8" type="ordered locus">TKWG_03305</name>
</gene>
<dbReference type="Proteomes" id="UP000005267">
    <property type="component" value="Chromosome"/>
</dbReference>
<comment type="similarity">
    <text evidence="2 6">Belongs to the ABC-3 integral membrane protein family.</text>
</comment>
<feature type="transmembrane region" description="Helical" evidence="7">
    <location>
        <begin position="226"/>
        <end position="246"/>
    </location>
</feature>
<keyword evidence="5 7" id="KW-0472">Membrane</keyword>
<feature type="transmembrane region" description="Helical" evidence="7">
    <location>
        <begin position="101"/>
        <end position="120"/>
    </location>
</feature>
<organism evidence="8 9">
    <name type="scientific">Advenella kashmirensis (strain DSM 17095 / LMG 22695 / WT001)</name>
    <name type="common">Tetrathiobacter kashmirensis</name>
    <dbReference type="NCBI Taxonomy" id="1036672"/>
    <lineage>
        <taxon>Bacteria</taxon>
        <taxon>Pseudomonadati</taxon>
        <taxon>Pseudomonadota</taxon>
        <taxon>Betaproteobacteria</taxon>
        <taxon>Burkholderiales</taxon>
        <taxon>Alcaligenaceae</taxon>
    </lineage>
</organism>